<dbReference type="EMBL" id="AM114193">
    <property type="protein sequence ID" value="CAJ36457.1"/>
    <property type="molecule type" value="Genomic_DNA"/>
</dbReference>
<dbReference type="RefSeq" id="WP_012036070.1">
    <property type="nucleotide sequence ID" value="NC_009464.1"/>
</dbReference>
<dbReference type="CDD" id="cd09731">
    <property type="entry name" value="Cse2_I-E"/>
    <property type="match status" value="1"/>
</dbReference>
<name>Q0W586_METAR</name>
<dbReference type="InterPro" id="IPR013382">
    <property type="entry name" value="CRISPR-assoc_prot_Cse2"/>
</dbReference>
<evidence type="ECO:0000313" key="2">
    <source>
        <dbReference type="Proteomes" id="UP000000663"/>
    </source>
</evidence>
<sequence length="196" mass="22360">MTAPNENKEHQKSKKDEEFLANLAKMAESDRGGMAILKRNAGNTIAESRGAMKTFYSLLPYGISDSPYEEIYFLIATLYGHNKYRFTGDFGQTMKLVRESSNSESIDQRVSTLLDSEFNIVDGIKPGGGELAYRLRQCVKLASGHEIGVDWYRLLQDLKYWGYPEKRVQKRWARSYFGYGKPVESETKESKEEAKA</sequence>
<proteinExistence type="predicted"/>
<dbReference type="STRING" id="351160.RCIX1149"/>
<dbReference type="KEGG" id="rci:RCIX1149"/>
<organism evidence="1 2">
    <name type="scientific">Methanocella arvoryzae (strain DSM 22066 / NBRC 105507 / MRE50)</name>
    <dbReference type="NCBI Taxonomy" id="351160"/>
    <lineage>
        <taxon>Archaea</taxon>
        <taxon>Methanobacteriati</taxon>
        <taxon>Methanobacteriota</taxon>
        <taxon>Stenosarchaea group</taxon>
        <taxon>Methanomicrobia</taxon>
        <taxon>Methanocellales</taxon>
        <taxon>Methanocellaceae</taxon>
        <taxon>Methanocella</taxon>
    </lineage>
</organism>
<evidence type="ECO:0000313" key="1">
    <source>
        <dbReference type="EMBL" id="CAJ36457.1"/>
    </source>
</evidence>
<evidence type="ECO:0008006" key="3">
    <source>
        <dbReference type="Google" id="ProtNLM"/>
    </source>
</evidence>
<dbReference type="Gene3D" id="1.10.520.40">
    <property type="entry name" value="CRISPR-associated protein Cse2"/>
    <property type="match status" value="1"/>
</dbReference>
<keyword evidence="2" id="KW-1185">Reference proteome</keyword>
<protein>
    <recommendedName>
        <fullName evidence="3">Type I-E CRISPR-associated protein Cse2/CasB</fullName>
    </recommendedName>
</protein>
<dbReference type="AlphaFoldDB" id="Q0W586"/>
<accession>Q0W586</accession>
<dbReference type="NCBIfam" id="TIGR02548">
    <property type="entry name" value="casB_cse2"/>
    <property type="match status" value="1"/>
</dbReference>
<reference evidence="1 2" key="1">
    <citation type="journal article" date="2006" name="Science">
        <title>Genome of rice cluster I archaea -- the key methane producers in the rice rhizosphere.</title>
        <authorList>
            <person name="Erkel C."/>
            <person name="Kube M."/>
            <person name="Reinhardt R."/>
            <person name="Liesack W."/>
        </authorList>
    </citation>
    <scope>NUCLEOTIDE SEQUENCE [LARGE SCALE GENOMIC DNA]</scope>
    <source>
        <strain evidence="2">DSM 22066 / NBRC 105507 / MRE50</strain>
    </source>
</reference>
<dbReference type="Pfam" id="PF09485">
    <property type="entry name" value="CRISPR_Cse2"/>
    <property type="match status" value="1"/>
</dbReference>
<dbReference type="GeneID" id="25397293"/>
<dbReference type="Proteomes" id="UP000000663">
    <property type="component" value="Chromosome"/>
</dbReference>
<gene>
    <name evidence="1" type="ORF">RCIX1149</name>
</gene>
<dbReference type="InterPro" id="IPR038287">
    <property type="entry name" value="Cse2_sf"/>
</dbReference>